<dbReference type="Gene3D" id="2.60.120.290">
    <property type="entry name" value="Spermadhesin, CUB domain"/>
    <property type="match status" value="1"/>
</dbReference>
<dbReference type="AlphaFoldDB" id="E0W1R6"/>
<gene>
    <name evidence="5" type="primary">8232395</name>
    <name evidence="4" type="ORF">Phum_PHUM581930</name>
</gene>
<evidence type="ECO:0000256" key="2">
    <source>
        <dbReference type="PROSITE-ProRule" id="PRU00059"/>
    </source>
</evidence>
<dbReference type="eggNOG" id="ENOG502QWNF">
    <property type="taxonomic scope" value="Eukaryota"/>
</dbReference>
<dbReference type="EMBL" id="AAZO01007084">
    <property type="status" value="NOT_ANNOTATED_CDS"/>
    <property type="molecule type" value="Genomic_DNA"/>
</dbReference>
<dbReference type="GeneID" id="8232395"/>
<dbReference type="STRING" id="121224.E0W1R6"/>
<evidence type="ECO:0000313" key="4">
    <source>
        <dbReference type="EMBL" id="EEB19648.1"/>
    </source>
</evidence>
<dbReference type="InterPro" id="IPR035914">
    <property type="entry name" value="Sperma_CUB_dom_sf"/>
</dbReference>
<evidence type="ECO:0000259" key="3">
    <source>
        <dbReference type="PROSITE" id="PS01180"/>
    </source>
</evidence>
<dbReference type="PANTHER" id="PTHR33236">
    <property type="entry name" value="INTRAFLAGELLAR TRANSPORT PROTEIN 122 FAMILY PROTEIN-RELATED"/>
    <property type="match status" value="1"/>
</dbReference>
<feature type="disulfide bond" evidence="2">
    <location>
        <begin position="72"/>
        <end position="99"/>
    </location>
</feature>
<protein>
    <recommendedName>
        <fullName evidence="3">CUB domain-containing protein</fullName>
    </recommendedName>
</protein>
<keyword evidence="6" id="KW-1185">Reference proteome</keyword>
<dbReference type="OMA" id="NTKYGIC"/>
<dbReference type="CTD" id="8232395"/>
<dbReference type="EMBL" id="DS235873">
    <property type="protein sequence ID" value="EEB19648.1"/>
    <property type="molecule type" value="Genomic_DNA"/>
</dbReference>
<dbReference type="PROSITE" id="PS01180">
    <property type="entry name" value="CUB"/>
    <property type="match status" value="1"/>
</dbReference>
<dbReference type="InParanoid" id="E0W1R6"/>
<feature type="domain" description="CUB" evidence="3">
    <location>
        <begin position="72"/>
        <end position="190"/>
    </location>
</feature>
<evidence type="ECO:0000313" key="5">
    <source>
        <dbReference type="EnsemblMetazoa" id="PHUM581930-PA"/>
    </source>
</evidence>
<evidence type="ECO:0000256" key="1">
    <source>
        <dbReference type="ARBA" id="ARBA00023157"/>
    </source>
</evidence>
<comment type="caution">
    <text evidence="2">Lacks conserved residue(s) required for the propagation of feature annotation.</text>
</comment>
<keyword evidence="1 2" id="KW-1015">Disulfide bond</keyword>
<dbReference type="InterPro" id="IPR000859">
    <property type="entry name" value="CUB_dom"/>
</dbReference>
<dbReference type="InterPro" id="IPR058698">
    <property type="entry name" value="CUB_metazoa"/>
</dbReference>
<reference evidence="5" key="3">
    <citation type="submission" date="2021-02" db="UniProtKB">
        <authorList>
            <consortium name="EnsemblMetazoa"/>
        </authorList>
    </citation>
    <scope>IDENTIFICATION</scope>
    <source>
        <strain evidence="5">USDA</strain>
    </source>
</reference>
<dbReference type="KEGG" id="phu:Phum_PHUM581930"/>
<dbReference type="SUPFAM" id="SSF49854">
    <property type="entry name" value="Spermadhesin, CUB domain"/>
    <property type="match status" value="1"/>
</dbReference>
<evidence type="ECO:0000313" key="6">
    <source>
        <dbReference type="Proteomes" id="UP000009046"/>
    </source>
</evidence>
<dbReference type="Proteomes" id="UP000009046">
    <property type="component" value="Unassembled WGS sequence"/>
</dbReference>
<dbReference type="OrthoDB" id="6337346at2759"/>
<accession>E0W1R6</accession>
<dbReference type="VEuPathDB" id="VectorBase:PHUM581930"/>
<dbReference type="HOGENOM" id="CLU_022631_2_0_1"/>
<dbReference type="Pfam" id="PF00431">
    <property type="entry name" value="CUB"/>
    <property type="match status" value="1"/>
</dbReference>
<proteinExistence type="predicted"/>
<name>E0W1R6_PEDHC</name>
<organism>
    <name type="scientific">Pediculus humanus subsp. corporis</name>
    <name type="common">Body louse</name>
    <dbReference type="NCBI Taxonomy" id="121224"/>
    <lineage>
        <taxon>Eukaryota</taxon>
        <taxon>Metazoa</taxon>
        <taxon>Ecdysozoa</taxon>
        <taxon>Arthropoda</taxon>
        <taxon>Hexapoda</taxon>
        <taxon>Insecta</taxon>
        <taxon>Pterygota</taxon>
        <taxon>Neoptera</taxon>
        <taxon>Paraneoptera</taxon>
        <taxon>Psocodea</taxon>
        <taxon>Troctomorpha</taxon>
        <taxon>Phthiraptera</taxon>
        <taxon>Anoplura</taxon>
        <taxon>Pediculidae</taxon>
        <taxon>Pediculus</taxon>
    </lineage>
</organism>
<dbReference type="Pfam" id="PF26080">
    <property type="entry name" value="CUB_animal"/>
    <property type="match status" value="1"/>
</dbReference>
<sequence>MMMMIIKAEILNVIFPFFLGPTFVRFPNEPCVGENGLKGTCFSRLECSKYGGFSSGTCAKGLGSCCIVKKTCGQTTNINCTYFSNPEYPASYKGTGNPCTLKIWKCNKKICQVRLDFIDFKLSEPDSMGRCTDDFLLISNPASNFKRICGVNTGQHVYLDFAEDTPIELLIDTNTALTTERKWNIKISQIDCCARAPVGCLMHYTSTSGKVKSFNYSPLLSTAPEDPDSPGPGTRQISELNYGVCVQMIPGYCSIEWTQNPTDKFSFTVSGDTEALDATLLGTPIASEMGETCTNNFVVIPNPMINGTPTKTDRFCGNGFPTLVSSSKPFVLTVVTSASPSIETPDVGNRGFCLNYRQLPCD</sequence>
<reference evidence="4" key="2">
    <citation type="submission" date="2007-04" db="EMBL/GenBank/DDBJ databases">
        <title>The genome of the human body louse.</title>
        <authorList>
            <consortium name="The Human Body Louse Genome Consortium"/>
            <person name="Kirkness E."/>
            <person name="Walenz B."/>
            <person name="Hass B."/>
            <person name="Bruggner R."/>
            <person name="Strausberg R."/>
        </authorList>
    </citation>
    <scope>NUCLEOTIDE SEQUENCE</scope>
    <source>
        <strain evidence="4">USDA</strain>
    </source>
</reference>
<dbReference type="PANTHER" id="PTHR33236:SF5">
    <property type="entry name" value="CUB DOMAIN-CONTAINING PROTEIN"/>
    <property type="match status" value="1"/>
</dbReference>
<dbReference type="RefSeq" id="XP_002432386.1">
    <property type="nucleotide sequence ID" value="XM_002432341.1"/>
</dbReference>
<dbReference type="EnsemblMetazoa" id="PHUM581930-RA">
    <property type="protein sequence ID" value="PHUM581930-PA"/>
    <property type="gene ID" value="PHUM581930"/>
</dbReference>
<reference evidence="4" key="1">
    <citation type="submission" date="2007-04" db="EMBL/GenBank/DDBJ databases">
        <title>Annotation of Pediculus humanus corporis strain USDA.</title>
        <authorList>
            <person name="Kirkness E."/>
            <person name="Hannick L."/>
            <person name="Hass B."/>
            <person name="Bruggner R."/>
            <person name="Lawson D."/>
            <person name="Bidwell S."/>
            <person name="Joardar V."/>
            <person name="Caler E."/>
            <person name="Walenz B."/>
            <person name="Inman J."/>
            <person name="Schobel S."/>
            <person name="Galinsky K."/>
            <person name="Amedeo P."/>
            <person name="Strausberg R."/>
        </authorList>
    </citation>
    <scope>NUCLEOTIDE SEQUENCE</scope>
    <source>
        <strain evidence="4">USDA</strain>
    </source>
</reference>